<keyword evidence="2" id="KW-0812">Transmembrane</keyword>
<evidence type="ECO:0000313" key="3">
    <source>
        <dbReference type="Proteomes" id="UP001652628"/>
    </source>
</evidence>
<feature type="transmembrane region" description="Helical" evidence="2">
    <location>
        <begin position="35"/>
        <end position="53"/>
    </location>
</feature>
<dbReference type="GeneID" id="108019801"/>
<keyword evidence="2" id="KW-1133">Transmembrane helix</keyword>
<feature type="compositionally biased region" description="Basic and acidic residues" evidence="1">
    <location>
        <begin position="135"/>
        <end position="145"/>
    </location>
</feature>
<feature type="region of interest" description="Disordered" evidence="1">
    <location>
        <begin position="120"/>
        <end position="190"/>
    </location>
</feature>
<dbReference type="Proteomes" id="UP001652628">
    <property type="component" value="Chromosome 2R"/>
</dbReference>
<evidence type="ECO:0000256" key="2">
    <source>
        <dbReference type="SAM" id="Phobius"/>
    </source>
</evidence>
<name>A0AB39ZU89_DROSZ</name>
<proteinExistence type="predicted"/>
<keyword evidence="2" id="KW-0472">Membrane</keyword>
<dbReference type="RefSeq" id="XP_016943294.2">
    <property type="nucleotide sequence ID" value="XM_017087805.4"/>
</dbReference>
<evidence type="ECO:0000256" key="1">
    <source>
        <dbReference type="SAM" id="MobiDB-lite"/>
    </source>
</evidence>
<organism evidence="3 4">
    <name type="scientific">Drosophila suzukii</name>
    <name type="common">Spotted-wing drosophila fruit fly</name>
    <dbReference type="NCBI Taxonomy" id="28584"/>
    <lineage>
        <taxon>Eukaryota</taxon>
        <taxon>Metazoa</taxon>
        <taxon>Ecdysozoa</taxon>
        <taxon>Arthropoda</taxon>
        <taxon>Hexapoda</taxon>
        <taxon>Insecta</taxon>
        <taxon>Pterygota</taxon>
        <taxon>Neoptera</taxon>
        <taxon>Endopterygota</taxon>
        <taxon>Diptera</taxon>
        <taxon>Brachycera</taxon>
        <taxon>Muscomorpha</taxon>
        <taxon>Ephydroidea</taxon>
        <taxon>Drosophilidae</taxon>
        <taxon>Drosophila</taxon>
        <taxon>Sophophora</taxon>
    </lineage>
</organism>
<sequence length="190" mass="20909">MAEVLEEFITLTPLTCVQQCNALLGATSGKPRSCFVFFTLFGVYCGVLVLRAYRTYSSKQGGDGEKISEGVTLEAKADDLNLEPGPSPVKEFVDQAKPILLQPIEFSSTDMRWRYCNHMPQADLKQDPDSDDELPEKNGHDEFDKNTNVGDNDDPEAPTVSEATSTSRAMSRAHEDIVDGDHAEAKTFSV</sequence>
<protein>
    <submittedName>
        <fullName evidence="4">Uncharacterized protein</fullName>
    </submittedName>
</protein>
<keyword evidence="3" id="KW-1185">Reference proteome</keyword>
<accession>A0AB39ZU89</accession>
<reference evidence="4" key="1">
    <citation type="submission" date="2025-08" db="UniProtKB">
        <authorList>
            <consortium name="RefSeq"/>
        </authorList>
    </citation>
    <scope>IDENTIFICATION</scope>
</reference>
<gene>
    <name evidence="4" type="primary">LOC108019801</name>
</gene>
<evidence type="ECO:0000313" key="4">
    <source>
        <dbReference type="RefSeq" id="XP_016943294.2"/>
    </source>
</evidence>
<dbReference type="AlphaFoldDB" id="A0AB39ZU89"/>
<feature type="compositionally biased region" description="Basic and acidic residues" evidence="1">
    <location>
        <begin position="172"/>
        <end position="190"/>
    </location>
</feature>